<dbReference type="GO" id="GO:0051015">
    <property type="term" value="F:actin filament binding"/>
    <property type="evidence" value="ECO:0007669"/>
    <property type="project" value="TreeGrafter"/>
</dbReference>
<evidence type="ECO:0000259" key="2">
    <source>
        <dbReference type="PROSITE" id="PS51444"/>
    </source>
</evidence>
<proteinExistence type="inferred from homology"/>
<dbReference type="GO" id="GO:0005737">
    <property type="term" value="C:cytoplasm"/>
    <property type="evidence" value="ECO:0007669"/>
    <property type="project" value="UniProtKB-ARBA"/>
</dbReference>
<sequence>MFHASFSENLGQVENKLLNLSLTCDFLKSKTVEKVISLILSLGNYMNGGNGSRGQADGFGLEILPKLKDVKSKDNSLTLLHFIVRLYFAKFEQDKPAEECRLPVPEPSDVDRAGTISFDDVRKELDKLYVHTAACERKVSEILRSSDEEQKPLKDTMQSFLEGAFADTRMQMDHLERCKIKFQSTQKFFKFQPKSNNESEWPKEFFTLWAPFCSDFKDIWKKEQKYKMAEQKKLELMRKRIQEIQERQKADIVLVKTRPTGLKAKLLRLSNMNNSKGAT</sequence>
<dbReference type="PANTHER" id="PTHR45920">
    <property type="entry name" value="FORMIN HOMOLOGY 2 DOMAIN CONTAINING, ISOFORM I"/>
    <property type="match status" value="1"/>
</dbReference>
<dbReference type="GO" id="GO:0005884">
    <property type="term" value="C:actin filament"/>
    <property type="evidence" value="ECO:0007669"/>
    <property type="project" value="InterPro"/>
</dbReference>
<dbReference type="GO" id="GO:0008017">
    <property type="term" value="F:microtubule binding"/>
    <property type="evidence" value="ECO:0007669"/>
    <property type="project" value="InterPro"/>
</dbReference>
<comment type="similarity">
    <text evidence="1">Belongs to the formin homology family. Cappuccino subfamily.</text>
</comment>
<dbReference type="SUPFAM" id="SSF101447">
    <property type="entry name" value="Formin homology 2 domain (FH2 domain)"/>
    <property type="match status" value="1"/>
</dbReference>
<accession>A0AAV4WP88</accession>
<gene>
    <name evidence="3" type="primary">FMN2</name>
    <name evidence="3" type="ORF">CEXT_258881</name>
</gene>
<dbReference type="InterPro" id="IPR001265">
    <property type="entry name" value="Formin_Cappuccino_subfam"/>
</dbReference>
<dbReference type="PANTHER" id="PTHR45920:SF7">
    <property type="entry name" value="FORMIN-G"/>
    <property type="match status" value="1"/>
</dbReference>
<evidence type="ECO:0000313" key="4">
    <source>
        <dbReference type="Proteomes" id="UP001054945"/>
    </source>
</evidence>
<dbReference type="GO" id="GO:0030866">
    <property type="term" value="P:cortical actin cytoskeleton organization"/>
    <property type="evidence" value="ECO:0007669"/>
    <property type="project" value="TreeGrafter"/>
</dbReference>
<dbReference type="InterPro" id="IPR015425">
    <property type="entry name" value="FH2_Formin"/>
</dbReference>
<protein>
    <submittedName>
        <fullName evidence="3">Formin-2</fullName>
    </submittedName>
</protein>
<dbReference type="PROSITE" id="PS51444">
    <property type="entry name" value="FH2"/>
    <property type="match status" value="1"/>
</dbReference>
<organism evidence="3 4">
    <name type="scientific">Caerostris extrusa</name>
    <name type="common">Bark spider</name>
    <name type="synonym">Caerostris bankana</name>
    <dbReference type="NCBI Taxonomy" id="172846"/>
    <lineage>
        <taxon>Eukaryota</taxon>
        <taxon>Metazoa</taxon>
        <taxon>Ecdysozoa</taxon>
        <taxon>Arthropoda</taxon>
        <taxon>Chelicerata</taxon>
        <taxon>Arachnida</taxon>
        <taxon>Araneae</taxon>
        <taxon>Araneomorphae</taxon>
        <taxon>Entelegynae</taxon>
        <taxon>Araneoidea</taxon>
        <taxon>Araneidae</taxon>
        <taxon>Caerostris</taxon>
    </lineage>
</organism>
<dbReference type="Proteomes" id="UP001054945">
    <property type="component" value="Unassembled WGS sequence"/>
</dbReference>
<evidence type="ECO:0000256" key="1">
    <source>
        <dbReference type="ARBA" id="ARBA00005271"/>
    </source>
</evidence>
<dbReference type="AlphaFoldDB" id="A0AAV4WP88"/>
<reference evidence="3 4" key="1">
    <citation type="submission" date="2021-06" db="EMBL/GenBank/DDBJ databases">
        <title>Caerostris extrusa draft genome.</title>
        <authorList>
            <person name="Kono N."/>
            <person name="Arakawa K."/>
        </authorList>
    </citation>
    <scope>NUCLEOTIDE SEQUENCE [LARGE SCALE GENOMIC DNA]</scope>
</reference>
<comment type="caution">
    <text evidence="3">The sequence shown here is derived from an EMBL/GenBank/DDBJ whole genome shotgun (WGS) entry which is preliminary data.</text>
</comment>
<keyword evidence="4" id="KW-1185">Reference proteome</keyword>
<dbReference type="Pfam" id="PF02181">
    <property type="entry name" value="FH2"/>
    <property type="match status" value="1"/>
</dbReference>
<name>A0AAV4WP88_CAEEX</name>
<dbReference type="InterPro" id="IPR042201">
    <property type="entry name" value="FH2_Formin_sf"/>
</dbReference>
<feature type="domain" description="FH2" evidence="2">
    <location>
        <begin position="1"/>
        <end position="242"/>
    </location>
</feature>
<dbReference type="PRINTS" id="PR00828">
    <property type="entry name" value="FORMIN"/>
</dbReference>
<dbReference type="EMBL" id="BPLR01016468">
    <property type="protein sequence ID" value="GIY84098.1"/>
    <property type="molecule type" value="Genomic_DNA"/>
</dbReference>
<dbReference type="GO" id="GO:0045010">
    <property type="term" value="P:actin nucleation"/>
    <property type="evidence" value="ECO:0007669"/>
    <property type="project" value="InterPro"/>
</dbReference>
<dbReference type="Gene3D" id="1.20.58.2220">
    <property type="entry name" value="Formin, FH2 domain"/>
    <property type="match status" value="1"/>
</dbReference>
<evidence type="ECO:0000313" key="3">
    <source>
        <dbReference type="EMBL" id="GIY84098.1"/>
    </source>
</evidence>